<keyword evidence="1" id="KW-1133">Transmembrane helix</keyword>
<dbReference type="EMBL" id="ASRX01000008">
    <property type="protein sequence ID" value="EYF07724.1"/>
    <property type="molecule type" value="Genomic_DNA"/>
</dbReference>
<keyword evidence="1" id="KW-0472">Membrane</keyword>
<protein>
    <submittedName>
        <fullName evidence="2">Uncharacterized protein</fullName>
    </submittedName>
</protein>
<name>A0A017TEQ3_9BACT</name>
<keyword evidence="1" id="KW-0812">Transmembrane</keyword>
<dbReference type="Proteomes" id="UP000019678">
    <property type="component" value="Unassembled WGS sequence"/>
</dbReference>
<evidence type="ECO:0000313" key="3">
    <source>
        <dbReference type="Proteomes" id="UP000019678"/>
    </source>
</evidence>
<gene>
    <name evidence="2" type="ORF">CAP_8225</name>
</gene>
<keyword evidence="3" id="KW-1185">Reference proteome</keyword>
<feature type="transmembrane region" description="Helical" evidence="1">
    <location>
        <begin position="18"/>
        <end position="35"/>
    </location>
</feature>
<comment type="caution">
    <text evidence="2">The sequence shown here is derived from an EMBL/GenBank/DDBJ whole genome shotgun (WGS) entry which is preliminary data.</text>
</comment>
<proteinExistence type="predicted"/>
<evidence type="ECO:0000256" key="1">
    <source>
        <dbReference type="SAM" id="Phobius"/>
    </source>
</evidence>
<reference evidence="2 3" key="1">
    <citation type="submission" date="2013-05" db="EMBL/GenBank/DDBJ databases">
        <title>Genome assembly of Chondromyces apiculatus DSM 436.</title>
        <authorList>
            <person name="Sharma G."/>
            <person name="Khatri I."/>
            <person name="Kaur C."/>
            <person name="Mayilraj S."/>
            <person name="Subramanian S."/>
        </authorList>
    </citation>
    <scope>NUCLEOTIDE SEQUENCE [LARGE SCALE GENOMIC DNA]</scope>
    <source>
        <strain evidence="2 3">DSM 436</strain>
    </source>
</reference>
<dbReference type="AlphaFoldDB" id="A0A017TEQ3"/>
<evidence type="ECO:0000313" key="2">
    <source>
        <dbReference type="EMBL" id="EYF07724.1"/>
    </source>
</evidence>
<organism evidence="2 3">
    <name type="scientific">Chondromyces apiculatus DSM 436</name>
    <dbReference type="NCBI Taxonomy" id="1192034"/>
    <lineage>
        <taxon>Bacteria</taxon>
        <taxon>Pseudomonadati</taxon>
        <taxon>Myxococcota</taxon>
        <taxon>Polyangia</taxon>
        <taxon>Polyangiales</taxon>
        <taxon>Polyangiaceae</taxon>
        <taxon>Chondromyces</taxon>
    </lineage>
</organism>
<accession>A0A017TEQ3</accession>
<sequence>MFVLDTWRLPMRKRVNQLWKFMGVTLAVVFLGPGVELTEEQEGQG</sequence>